<sequence>MLSAVKQSQETSFDTANQKNESREVISIAKVENTKRAIKLPQTTVLNPDRKNIRANVVRLDDRALLKNEIQSLSKEFDVQIARRGFSSWELTSELYNKIRVFDSLKSLKDYLQGNYSSDKSLASNIEQTWDVEITRSSNTNYPWKVSGGALEQSFRFPSLEKMKQALQGGFLKHRAKHMVAMERMIRGRDVHNVTSFTPNESGPVLVIDGGDDLAVSLENSGLPRSLVLAAQSTLLYPVFAGVVFTGWKGAKEESDETREAFTALIAEQNTLREDIGGAVMEALSDELVLKEQLINAVDKNQIENIQSALLEQLKFKANVLESVKPILKSGKQADGDLKTLTDNIATLKQLKEELFSHNQVMSTKADLDITVLPENVQKLLTTNNQSQLFDPSSPECHEFLQQVAKFKANQDDKVAKFADAYVASAFTESGLSGMYWGMISFEARATIEALAGTSVQTLTNALSQVGDAFNVVGQAQMVVAGLTKTALGIHEAKSLNDWLDQIRDSKVLDSSDKDLTEVKGILSQFNRHQRNVVIAETLGNSVLTLGQLGMILGGPLGTGIAPVLYAGVGATIGGVGLSQIAAQYSNKVFEVSDEKSDKEKEISRWSEPGKTPFEVIQRRIKKLYELSQDQALPKVWLNIFQTAVKNPDKNASETLQAAGKPLLKYGEEHSGHYRKLYREAFDKINADNSTLEVIEKAKQALNKQDNYTGFSAFVAQHIAKQQNIDIQPQNKNERFDQIDSLFKFAEEQGFANDFERRIVKRLTSKNGYLGKKEGKVDSSDYISVIEANKSKKPWQIPNPIAPAVNLYRLAKQLIKPIVGREFMSSAINIPGNWGHKDTSVYVFNRDKFLADLESSSDNSAHVDDVCRAIFTPQMTSEVKNWVGKDNRHVFEESMRKIGKQTLRDNVLRPIVHGASEQIKLADQIESLQ</sequence>
<reference evidence="1 2" key="1">
    <citation type="submission" date="2018-12" db="EMBL/GenBank/DDBJ databases">
        <title>Genomic taxonomy of the Vibrionaceae family.</title>
        <authorList>
            <person name="Gomez-Gil B."/>
            <person name="Enciso-Ibarra K."/>
        </authorList>
    </citation>
    <scope>NUCLEOTIDE SEQUENCE [LARGE SCALE GENOMIC DNA]</scope>
    <source>
        <strain evidence="1 2">CAIM 594</strain>
    </source>
</reference>
<accession>A0A3R9EBR6</accession>
<protein>
    <submittedName>
        <fullName evidence="1">Uncharacterized protein</fullName>
    </submittedName>
</protein>
<dbReference type="Proteomes" id="UP000269041">
    <property type="component" value="Unassembled WGS sequence"/>
</dbReference>
<dbReference type="OrthoDB" id="5833405at2"/>
<organism evidence="1 2">
    <name type="scientific">Vibrio pectenicida</name>
    <dbReference type="NCBI Taxonomy" id="62763"/>
    <lineage>
        <taxon>Bacteria</taxon>
        <taxon>Pseudomonadati</taxon>
        <taxon>Pseudomonadota</taxon>
        <taxon>Gammaproteobacteria</taxon>
        <taxon>Vibrionales</taxon>
        <taxon>Vibrionaceae</taxon>
        <taxon>Vibrio</taxon>
    </lineage>
</organism>
<dbReference type="AlphaFoldDB" id="A0A3R9EBR6"/>
<proteinExistence type="predicted"/>
<gene>
    <name evidence="1" type="ORF">EJA03_14055</name>
</gene>
<dbReference type="RefSeq" id="WP_125322370.1">
    <property type="nucleotide sequence ID" value="NZ_AP024889.1"/>
</dbReference>
<dbReference type="EMBL" id="RSFA01000068">
    <property type="protein sequence ID" value="RSD30418.1"/>
    <property type="molecule type" value="Genomic_DNA"/>
</dbReference>
<comment type="caution">
    <text evidence="1">The sequence shown here is derived from an EMBL/GenBank/DDBJ whole genome shotgun (WGS) entry which is preliminary data.</text>
</comment>
<keyword evidence="2" id="KW-1185">Reference proteome</keyword>
<evidence type="ECO:0000313" key="1">
    <source>
        <dbReference type="EMBL" id="RSD30418.1"/>
    </source>
</evidence>
<evidence type="ECO:0000313" key="2">
    <source>
        <dbReference type="Proteomes" id="UP000269041"/>
    </source>
</evidence>
<name>A0A3R9EBR6_9VIBR</name>